<dbReference type="Gene3D" id="3.30.70.100">
    <property type="match status" value="1"/>
</dbReference>
<dbReference type="SUPFAM" id="SSF55120">
    <property type="entry name" value="Pseudouridine synthase"/>
    <property type="match status" value="1"/>
</dbReference>
<protein>
    <recommendedName>
        <fullName evidence="5">tRNA pseudouridine synthase B</fullName>
        <ecNumber evidence="5">5.4.99.25</ecNumber>
    </recommendedName>
    <alternativeName>
        <fullName evidence="5">tRNA pseudouridine(55) synthase</fullName>
        <shortName evidence="5">Psi55 synthase</shortName>
    </alternativeName>
    <alternativeName>
        <fullName evidence="5">tRNA pseudouridylate synthase</fullName>
    </alternativeName>
    <alternativeName>
        <fullName evidence="5">tRNA-uridine isomerase</fullName>
    </alternativeName>
</protein>
<feature type="active site" description="Nucleophile" evidence="5">
    <location>
        <position position="48"/>
    </location>
</feature>
<evidence type="ECO:0000256" key="4">
    <source>
        <dbReference type="ARBA" id="ARBA00023235"/>
    </source>
</evidence>
<comment type="caution">
    <text evidence="9">The sequence shown here is derived from an EMBL/GenBank/DDBJ whole genome shotgun (WGS) entry which is preliminary data.</text>
</comment>
<dbReference type="PANTHER" id="PTHR13767">
    <property type="entry name" value="TRNA-PSEUDOURIDINE SYNTHASE"/>
    <property type="match status" value="1"/>
</dbReference>
<evidence type="ECO:0000313" key="10">
    <source>
        <dbReference type="Proteomes" id="UP000179057"/>
    </source>
</evidence>
<dbReference type="InterPro" id="IPR001792">
    <property type="entry name" value="Acylphosphatase-like_dom"/>
</dbReference>
<dbReference type="SUPFAM" id="SSF54975">
    <property type="entry name" value="Acylphosphatase/BLUF domain-like"/>
    <property type="match status" value="1"/>
</dbReference>
<dbReference type="Pfam" id="PF01509">
    <property type="entry name" value="TruB_N"/>
    <property type="match status" value="1"/>
</dbReference>
<comment type="catalytic activity">
    <reaction evidence="1 5">
        <text>uridine(55) in tRNA = pseudouridine(55) in tRNA</text>
        <dbReference type="Rhea" id="RHEA:42532"/>
        <dbReference type="Rhea" id="RHEA-COMP:10101"/>
        <dbReference type="Rhea" id="RHEA-COMP:10102"/>
        <dbReference type="ChEBI" id="CHEBI:65314"/>
        <dbReference type="ChEBI" id="CHEBI:65315"/>
        <dbReference type="EC" id="5.4.99.25"/>
    </reaction>
</comment>
<evidence type="ECO:0000256" key="6">
    <source>
        <dbReference type="PROSITE-ProRule" id="PRU00520"/>
    </source>
</evidence>
<dbReference type="InterPro" id="IPR014780">
    <property type="entry name" value="tRNA_psdUridine_synth_TruB"/>
</dbReference>
<dbReference type="Pfam" id="PF00708">
    <property type="entry name" value="Acylphosphatase"/>
    <property type="match status" value="1"/>
</dbReference>
<keyword evidence="4 5" id="KW-0413">Isomerase</keyword>
<dbReference type="PROSITE" id="PS51160">
    <property type="entry name" value="ACYLPHOSPHATASE_3"/>
    <property type="match status" value="1"/>
</dbReference>
<comment type="similarity">
    <text evidence="7">Belongs to the acylphosphatase family.</text>
</comment>
<feature type="domain" description="Acylphosphatase-like" evidence="8">
    <location>
        <begin position="231"/>
        <end position="317"/>
    </location>
</feature>
<dbReference type="GO" id="GO:0003998">
    <property type="term" value="F:acylphosphatase activity"/>
    <property type="evidence" value="ECO:0007669"/>
    <property type="project" value="UniProtKB-EC"/>
</dbReference>
<sequence>MNYEPLTNFHMEGIFLFYKPIGWTNKSIVGSLKRILQVGKLGHAGTLDPFAEGLMVVAIGRKFTRGLHDLLTASTKEYIATIELGKTSDTFDNTGTITVTSSDARPSIDDVRHIIETHLLGERTQVPPVYSAKKFAGKRLRDIATKEGAHELAASRAKQVTLYDYDVISYSYPLLTVRLSVSSGYYIRTFGNDLGKLLGTGAYLTGLKRTRINGYSADDALAPDDLEHVIQAQGLLLGAVQGVGYRYSIKNLAERYHCTGYVHNLPDGSVSFLAQGTVRDVSSFLQFVLPGPFASRVEDHSFLITKPHELFSEFSAQ</sequence>
<dbReference type="GO" id="GO:0031119">
    <property type="term" value="P:tRNA pseudouridine synthesis"/>
    <property type="evidence" value="ECO:0007669"/>
    <property type="project" value="UniProtKB-UniRule"/>
</dbReference>
<dbReference type="Proteomes" id="UP000179057">
    <property type="component" value="Unassembled WGS sequence"/>
</dbReference>
<accession>A0A1F8E5N3</accession>
<reference evidence="9 10" key="1">
    <citation type="journal article" date="2016" name="Nat. Commun.">
        <title>Thousands of microbial genomes shed light on interconnected biogeochemical processes in an aquifer system.</title>
        <authorList>
            <person name="Anantharaman K."/>
            <person name="Brown C.T."/>
            <person name="Hug L.A."/>
            <person name="Sharon I."/>
            <person name="Castelle C.J."/>
            <person name="Probst A.J."/>
            <person name="Thomas B.C."/>
            <person name="Singh A."/>
            <person name="Wilkins M.J."/>
            <person name="Karaoz U."/>
            <person name="Brodie E.L."/>
            <person name="Williams K.H."/>
            <person name="Hubbard S.S."/>
            <person name="Banfield J.F."/>
        </authorList>
    </citation>
    <scope>NUCLEOTIDE SEQUENCE [LARGE SCALE GENOMIC DNA]</scope>
</reference>
<dbReference type="PANTHER" id="PTHR13767:SF2">
    <property type="entry name" value="PSEUDOURIDYLATE SYNTHASE TRUB1"/>
    <property type="match status" value="1"/>
</dbReference>
<feature type="active site" evidence="6">
    <location>
        <position position="264"/>
    </location>
</feature>
<evidence type="ECO:0000256" key="5">
    <source>
        <dbReference type="HAMAP-Rule" id="MF_01080"/>
    </source>
</evidence>
<feature type="active site" evidence="6">
    <location>
        <position position="246"/>
    </location>
</feature>
<dbReference type="EC" id="5.4.99.25" evidence="5"/>
<evidence type="ECO:0000259" key="8">
    <source>
        <dbReference type="PROSITE" id="PS51160"/>
    </source>
</evidence>
<evidence type="ECO:0000256" key="3">
    <source>
        <dbReference type="ARBA" id="ARBA00022694"/>
    </source>
</evidence>
<comment type="catalytic activity">
    <reaction evidence="6">
        <text>an acyl phosphate + H2O = a carboxylate + phosphate + H(+)</text>
        <dbReference type="Rhea" id="RHEA:14965"/>
        <dbReference type="ChEBI" id="CHEBI:15377"/>
        <dbReference type="ChEBI" id="CHEBI:15378"/>
        <dbReference type="ChEBI" id="CHEBI:29067"/>
        <dbReference type="ChEBI" id="CHEBI:43474"/>
        <dbReference type="ChEBI" id="CHEBI:59918"/>
        <dbReference type="EC" id="3.6.1.7"/>
    </reaction>
</comment>
<evidence type="ECO:0000256" key="2">
    <source>
        <dbReference type="ARBA" id="ARBA00005642"/>
    </source>
</evidence>
<dbReference type="NCBIfam" id="TIGR00431">
    <property type="entry name" value="TruB"/>
    <property type="match status" value="1"/>
</dbReference>
<evidence type="ECO:0000313" key="9">
    <source>
        <dbReference type="EMBL" id="OGM95508.1"/>
    </source>
</evidence>
<dbReference type="HAMAP" id="MF_01080">
    <property type="entry name" value="TruB_bact"/>
    <property type="match status" value="1"/>
</dbReference>
<dbReference type="GO" id="GO:0160148">
    <property type="term" value="F:tRNA pseudouridine(55) synthase activity"/>
    <property type="evidence" value="ECO:0007669"/>
    <property type="project" value="UniProtKB-EC"/>
</dbReference>
<name>A0A1F8E5N3_9BACT</name>
<evidence type="ECO:0000256" key="7">
    <source>
        <dbReference type="RuleBase" id="RU004168"/>
    </source>
</evidence>
<dbReference type="AlphaFoldDB" id="A0A1F8E5N3"/>
<dbReference type="EMBL" id="MGIV01000005">
    <property type="protein sequence ID" value="OGM95508.1"/>
    <property type="molecule type" value="Genomic_DNA"/>
</dbReference>
<keyword evidence="6" id="KW-0378">Hydrolase</keyword>
<keyword evidence="3 5" id="KW-0819">tRNA processing</keyword>
<dbReference type="InterPro" id="IPR020103">
    <property type="entry name" value="PsdUridine_synth_cat_dom_sf"/>
</dbReference>
<organism evidence="9 10">
    <name type="scientific">Candidatus Wolfebacteria bacterium RIFOXYD1_FULL_48_65</name>
    <dbReference type="NCBI Taxonomy" id="1802561"/>
    <lineage>
        <taxon>Bacteria</taxon>
        <taxon>Candidatus Wolfeibacteriota</taxon>
    </lineage>
</organism>
<dbReference type="InterPro" id="IPR036046">
    <property type="entry name" value="Acylphosphatase-like_dom_sf"/>
</dbReference>
<comment type="function">
    <text evidence="5">Responsible for synthesis of pseudouridine from uracil-55 in the psi GC loop of transfer RNAs.</text>
</comment>
<gene>
    <name evidence="5" type="primary">truB</name>
    <name evidence="9" type="ORF">A2610_03335</name>
</gene>
<comment type="similarity">
    <text evidence="2 5">Belongs to the pseudouridine synthase TruB family. Type 1 subfamily.</text>
</comment>
<dbReference type="GO" id="GO:0003723">
    <property type="term" value="F:RNA binding"/>
    <property type="evidence" value="ECO:0007669"/>
    <property type="project" value="InterPro"/>
</dbReference>
<proteinExistence type="inferred from homology"/>
<dbReference type="Gene3D" id="3.30.2350.10">
    <property type="entry name" value="Pseudouridine synthase"/>
    <property type="match status" value="1"/>
</dbReference>
<dbReference type="InterPro" id="IPR002501">
    <property type="entry name" value="PsdUridine_synth_N"/>
</dbReference>
<dbReference type="GO" id="GO:1990481">
    <property type="term" value="P:mRNA pseudouridine synthesis"/>
    <property type="evidence" value="ECO:0007669"/>
    <property type="project" value="TreeGrafter"/>
</dbReference>
<evidence type="ECO:0000256" key="1">
    <source>
        <dbReference type="ARBA" id="ARBA00000385"/>
    </source>
</evidence>